<comment type="caution">
    <text evidence="1">The sequence shown here is derived from an EMBL/GenBank/DDBJ whole genome shotgun (WGS) entry which is preliminary data.</text>
</comment>
<accession>A0A540KVX7</accession>
<dbReference type="Pfam" id="PF12609">
    <property type="entry name" value="DUF3774"/>
    <property type="match status" value="1"/>
</dbReference>
<sequence length="84" mass="9045">MAPSVAVVQGPADQGHKWKSGLKSFQLNRSRSSFSGGEASLDVRPLSGPVGSGFSGMLVNCEERRNQTDESIQKVMYLNCWGQG</sequence>
<name>A0A540KVX7_MALBA</name>
<organism evidence="1 2">
    <name type="scientific">Malus baccata</name>
    <name type="common">Siberian crab apple</name>
    <name type="synonym">Pyrus baccata</name>
    <dbReference type="NCBI Taxonomy" id="106549"/>
    <lineage>
        <taxon>Eukaryota</taxon>
        <taxon>Viridiplantae</taxon>
        <taxon>Streptophyta</taxon>
        <taxon>Embryophyta</taxon>
        <taxon>Tracheophyta</taxon>
        <taxon>Spermatophyta</taxon>
        <taxon>Magnoliopsida</taxon>
        <taxon>eudicotyledons</taxon>
        <taxon>Gunneridae</taxon>
        <taxon>Pentapetalae</taxon>
        <taxon>rosids</taxon>
        <taxon>fabids</taxon>
        <taxon>Rosales</taxon>
        <taxon>Rosaceae</taxon>
        <taxon>Amygdaloideae</taxon>
        <taxon>Maleae</taxon>
        <taxon>Malus</taxon>
    </lineage>
</organism>
<dbReference type="EMBL" id="VIEB01000910">
    <property type="protein sequence ID" value="TQD78395.1"/>
    <property type="molecule type" value="Genomic_DNA"/>
</dbReference>
<protein>
    <submittedName>
        <fullName evidence="1">Uncharacterized protein</fullName>
    </submittedName>
</protein>
<dbReference type="AlphaFoldDB" id="A0A540KVX7"/>
<evidence type="ECO:0000313" key="2">
    <source>
        <dbReference type="Proteomes" id="UP000315295"/>
    </source>
</evidence>
<keyword evidence="2" id="KW-1185">Reference proteome</keyword>
<reference evidence="1 2" key="1">
    <citation type="journal article" date="2019" name="G3 (Bethesda)">
        <title>Sequencing of a Wild Apple (Malus baccata) Genome Unravels the Differences Between Cultivated and Wild Apple Species Regarding Disease Resistance and Cold Tolerance.</title>
        <authorList>
            <person name="Chen X."/>
        </authorList>
    </citation>
    <scope>NUCLEOTIDE SEQUENCE [LARGE SCALE GENOMIC DNA]</scope>
    <source>
        <strain evidence="2">cv. Shandingzi</strain>
        <tissue evidence="1">Leaves</tissue>
    </source>
</reference>
<gene>
    <name evidence="1" type="ORF">C1H46_036030</name>
</gene>
<dbReference type="InterPro" id="IPR022251">
    <property type="entry name" value="DUF3774_wound-induced"/>
</dbReference>
<proteinExistence type="predicted"/>
<dbReference type="Proteomes" id="UP000315295">
    <property type="component" value="Unassembled WGS sequence"/>
</dbReference>
<evidence type="ECO:0000313" key="1">
    <source>
        <dbReference type="EMBL" id="TQD78395.1"/>
    </source>
</evidence>
<dbReference type="PANTHER" id="PTHR33090">
    <property type="entry name" value="DUF3774 DOMAIN PROTEIN-RELATED"/>
    <property type="match status" value="1"/>
</dbReference>